<dbReference type="Proteomes" id="UP000198561">
    <property type="component" value="Unassembled WGS sequence"/>
</dbReference>
<keyword evidence="4" id="KW-0472">Membrane</keyword>
<dbReference type="GO" id="GO:0003700">
    <property type="term" value="F:DNA-binding transcription factor activity"/>
    <property type="evidence" value="ECO:0007669"/>
    <property type="project" value="InterPro"/>
</dbReference>
<dbReference type="InterPro" id="IPR009057">
    <property type="entry name" value="Homeodomain-like_sf"/>
</dbReference>
<evidence type="ECO:0000313" key="6">
    <source>
        <dbReference type="EMBL" id="SEH31605.1"/>
    </source>
</evidence>
<organism evidence="6 7">
    <name type="scientific">Chryseobacterium culicis</name>
    <dbReference type="NCBI Taxonomy" id="680127"/>
    <lineage>
        <taxon>Bacteria</taxon>
        <taxon>Pseudomonadati</taxon>
        <taxon>Bacteroidota</taxon>
        <taxon>Flavobacteriia</taxon>
        <taxon>Flavobacteriales</taxon>
        <taxon>Weeksellaceae</taxon>
        <taxon>Chryseobacterium group</taxon>
        <taxon>Chryseobacterium</taxon>
    </lineage>
</organism>
<keyword evidence="4" id="KW-1133">Transmembrane helix</keyword>
<keyword evidence="3" id="KW-0804">Transcription</keyword>
<feature type="domain" description="HTH araC/xylS-type" evidence="5">
    <location>
        <begin position="159"/>
        <end position="256"/>
    </location>
</feature>
<dbReference type="EMBL" id="FNWQ01000002">
    <property type="protein sequence ID" value="SEH31605.1"/>
    <property type="molecule type" value="Genomic_DNA"/>
</dbReference>
<dbReference type="PROSITE" id="PS01124">
    <property type="entry name" value="HTH_ARAC_FAMILY_2"/>
    <property type="match status" value="1"/>
</dbReference>
<name>A0A1H6HBM4_CHRCI</name>
<proteinExistence type="predicted"/>
<evidence type="ECO:0000259" key="5">
    <source>
        <dbReference type="PROSITE" id="PS01124"/>
    </source>
</evidence>
<dbReference type="AlphaFoldDB" id="A0A1H6HBM4"/>
<keyword evidence="2" id="KW-0238">DNA-binding</keyword>
<dbReference type="PROSITE" id="PS00041">
    <property type="entry name" value="HTH_ARAC_FAMILY_1"/>
    <property type="match status" value="1"/>
</dbReference>
<dbReference type="InterPro" id="IPR018060">
    <property type="entry name" value="HTH_AraC"/>
</dbReference>
<protein>
    <submittedName>
        <fullName evidence="6">Transcriptional regulator, AraC family</fullName>
    </submittedName>
</protein>
<dbReference type="SUPFAM" id="SSF46689">
    <property type="entry name" value="Homeodomain-like"/>
    <property type="match status" value="1"/>
</dbReference>
<gene>
    <name evidence="6" type="ORF">SAMN05421593_1499</name>
</gene>
<evidence type="ECO:0000256" key="2">
    <source>
        <dbReference type="ARBA" id="ARBA00023125"/>
    </source>
</evidence>
<keyword evidence="1" id="KW-0805">Transcription regulation</keyword>
<sequence length="265" mass="29828">MNLKSKRIVYIMQPLLFFSTGYFIYLGRAVDTVVHEHHAVQIAISLENEIEIISSGSVMKHRAVIISSDEPHECRTHNHAFLLINIDPESKIGTGIKETYLTADQITALPESIVEEFLGNIKPLLINTISADAIFDAILQFLKKLSETDEHKNMDDRIIKVLKVLKQPGNAPLKIQNLSSLVHLSPGRLVHLFTEQVGIPVRKYILWTRLLTALQCIFNGCTITKAALEAGFSDAPHFNRTFKRMFGQSPSLLLQNSQIIQAYVK</sequence>
<evidence type="ECO:0000313" key="7">
    <source>
        <dbReference type="Proteomes" id="UP000198561"/>
    </source>
</evidence>
<evidence type="ECO:0000256" key="4">
    <source>
        <dbReference type="SAM" id="Phobius"/>
    </source>
</evidence>
<dbReference type="GO" id="GO:0043565">
    <property type="term" value="F:sequence-specific DNA binding"/>
    <property type="evidence" value="ECO:0007669"/>
    <property type="project" value="InterPro"/>
</dbReference>
<evidence type="ECO:0000256" key="3">
    <source>
        <dbReference type="ARBA" id="ARBA00023163"/>
    </source>
</evidence>
<dbReference type="Pfam" id="PF12833">
    <property type="entry name" value="HTH_18"/>
    <property type="match status" value="1"/>
</dbReference>
<feature type="transmembrane region" description="Helical" evidence="4">
    <location>
        <begin position="7"/>
        <end position="25"/>
    </location>
</feature>
<dbReference type="STRING" id="680127.SAMN05421593_1499"/>
<keyword evidence="4" id="KW-0812">Transmembrane</keyword>
<reference evidence="6 7" key="1">
    <citation type="submission" date="2016-10" db="EMBL/GenBank/DDBJ databases">
        <authorList>
            <person name="de Groot N.N."/>
        </authorList>
    </citation>
    <scope>NUCLEOTIDE SEQUENCE [LARGE SCALE GENOMIC DNA]</scope>
    <source>
        <strain evidence="6 7">DSM 23031</strain>
    </source>
</reference>
<evidence type="ECO:0000256" key="1">
    <source>
        <dbReference type="ARBA" id="ARBA00023015"/>
    </source>
</evidence>
<dbReference type="Gene3D" id="1.10.10.60">
    <property type="entry name" value="Homeodomain-like"/>
    <property type="match status" value="1"/>
</dbReference>
<accession>A0A1H6HBM4</accession>
<dbReference type="SMART" id="SM00342">
    <property type="entry name" value="HTH_ARAC"/>
    <property type="match status" value="1"/>
</dbReference>
<dbReference type="PANTHER" id="PTHR43280">
    <property type="entry name" value="ARAC-FAMILY TRANSCRIPTIONAL REGULATOR"/>
    <property type="match status" value="1"/>
</dbReference>
<dbReference type="InterPro" id="IPR018062">
    <property type="entry name" value="HTH_AraC-typ_CS"/>
</dbReference>
<dbReference type="PANTHER" id="PTHR43280:SF34">
    <property type="entry name" value="ARAC-FAMILY TRANSCRIPTIONAL REGULATOR"/>
    <property type="match status" value="1"/>
</dbReference>